<keyword evidence="1" id="KW-1133">Transmembrane helix</keyword>
<dbReference type="Proteomes" id="UP000198850">
    <property type="component" value="Unassembled WGS sequence"/>
</dbReference>
<dbReference type="AlphaFoldDB" id="A0A1H4CVK8"/>
<gene>
    <name evidence="2" type="ORF">SAMN05443550_104209</name>
</gene>
<evidence type="ECO:0000313" key="2">
    <source>
        <dbReference type="EMBL" id="SEA64344.1"/>
    </source>
</evidence>
<name>A0A1H4CVK8_9SPHI</name>
<evidence type="ECO:0000313" key="3">
    <source>
        <dbReference type="Proteomes" id="UP000198850"/>
    </source>
</evidence>
<accession>A0A1H4CVK8</accession>
<feature type="transmembrane region" description="Helical" evidence="1">
    <location>
        <begin position="12"/>
        <end position="36"/>
    </location>
</feature>
<dbReference type="RefSeq" id="WP_317039951.1">
    <property type="nucleotide sequence ID" value="NZ_FNRA01000004.1"/>
</dbReference>
<organism evidence="2 3">
    <name type="scientific">Pedobacter hartonius</name>
    <dbReference type="NCBI Taxonomy" id="425514"/>
    <lineage>
        <taxon>Bacteria</taxon>
        <taxon>Pseudomonadati</taxon>
        <taxon>Bacteroidota</taxon>
        <taxon>Sphingobacteriia</taxon>
        <taxon>Sphingobacteriales</taxon>
        <taxon>Sphingobacteriaceae</taxon>
        <taxon>Pedobacter</taxon>
    </lineage>
</organism>
<keyword evidence="3" id="KW-1185">Reference proteome</keyword>
<protein>
    <submittedName>
        <fullName evidence="2">Monovalent cation:H+ antiporter, CPA1 family</fullName>
    </submittedName>
</protein>
<dbReference type="STRING" id="425514.SAMN05443550_104209"/>
<keyword evidence="1" id="KW-0472">Membrane</keyword>
<keyword evidence="1" id="KW-0812">Transmembrane</keyword>
<proteinExistence type="predicted"/>
<sequence length="165" mass="19337">MENGTAFPYRDLILFITFIVILVTLVFQGLTLPLVIKWVNIKDSGDFLPIEEQDAAIHLRMKHAALKRLNTKYQKEISNNELVGFLMNQLENDIAIAGQRLECLECEGMKKEELELYNLVLLDLYNVQRKELFVLRHEKTFSDEELRKIESELDFDEAKINLNRH</sequence>
<reference evidence="2 3" key="1">
    <citation type="submission" date="2016-10" db="EMBL/GenBank/DDBJ databases">
        <authorList>
            <person name="de Groot N.N."/>
        </authorList>
    </citation>
    <scope>NUCLEOTIDE SEQUENCE [LARGE SCALE GENOMIC DNA]</scope>
    <source>
        <strain evidence="2 3">DSM 19033</strain>
    </source>
</reference>
<dbReference type="EMBL" id="FNRA01000004">
    <property type="protein sequence ID" value="SEA64344.1"/>
    <property type="molecule type" value="Genomic_DNA"/>
</dbReference>
<evidence type="ECO:0000256" key="1">
    <source>
        <dbReference type="SAM" id="Phobius"/>
    </source>
</evidence>